<sequence length="87" mass="9217">MAHTLSTLHQQLQQALLTSLEIHLDGLDDPAARRAALDEACGRLSKHLTAPLLSLRSSGSVPWKHPALIGAALHAAAQQLRGQLADA</sequence>
<dbReference type="AlphaFoldDB" id="A0A502F9G1"/>
<organism evidence="1 2">
    <name type="scientific">Muricoccus nepalensis</name>
    <dbReference type="NCBI Taxonomy" id="1854500"/>
    <lineage>
        <taxon>Bacteria</taxon>
        <taxon>Pseudomonadati</taxon>
        <taxon>Pseudomonadota</taxon>
        <taxon>Alphaproteobacteria</taxon>
        <taxon>Acetobacterales</taxon>
        <taxon>Roseomonadaceae</taxon>
        <taxon>Muricoccus</taxon>
    </lineage>
</organism>
<name>A0A502F9G1_9PROT</name>
<gene>
    <name evidence="1" type="ORF">EAH89_25255</name>
</gene>
<proteinExistence type="predicted"/>
<evidence type="ECO:0000313" key="2">
    <source>
        <dbReference type="Proteomes" id="UP000317078"/>
    </source>
</evidence>
<dbReference type="RefSeq" id="WP_140886496.1">
    <property type="nucleotide sequence ID" value="NZ_RCZP01000042.1"/>
</dbReference>
<accession>A0A502F9G1</accession>
<reference evidence="1 2" key="1">
    <citation type="journal article" date="2019" name="Environ. Microbiol.">
        <title>Species interactions and distinct microbial communities in high Arctic permafrost affected cryosols are associated with the CH4 and CO2 gas fluxes.</title>
        <authorList>
            <person name="Altshuler I."/>
            <person name="Hamel J."/>
            <person name="Turney S."/>
            <person name="Magnuson E."/>
            <person name="Levesque R."/>
            <person name="Greer C."/>
            <person name="Whyte L.G."/>
        </authorList>
    </citation>
    <scope>NUCLEOTIDE SEQUENCE [LARGE SCALE GENOMIC DNA]</scope>
    <source>
        <strain evidence="1 2">S9.3B</strain>
    </source>
</reference>
<evidence type="ECO:0000313" key="1">
    <source>
        <dbReference type="EMBL" id="TPG46038.1"/>
    </source>
</evidence>
<protein>
    <submittedName>
        <fullName evidence="1">Uncharacterized protein</fullName>
    </submittedName>
</protein>
<keyword evidence="2" id="KW-1185">Reference proteome</keyword>
<dbReference type="Proteomes" id="UP000317078">
    <property type="component" value="Unassembled WGS sequence"/>
</dbReference>
<dbReference type="EMBL" id="RCZP01000042">
    <property type="protein sequence ID" value="TPG46038.1"/>
    <property type="molecule type" value="Genomic_DNA"/>
</dbReference>
<comment type="caution">
    <text evidence="1">The sequence shown here is derived from an EMBL/GenBank/DDBJ whole genome shotgun (WGS) entry which is preliminary data.</text>
</comment>